<organism evidence="4">
    <name type="scientific">Anotrichium furcellatum</name>
    <dbReference type="NCBI Taxonomy" id="41999"/>
    <lineage>
        <taxon>Eukaryota</taxon>
        <taxon>Rhodophyta</taxon>
        <taxon>Florideophyceae</taxon>
        <taxon>Rhodymeniophycidae</taxon>
        <taxon>Ceramiales</taxon>
        <taxon>Ceramiaceae</taxon>
        <taxon>Anotrichium</taxon>
    </lineage>
</organism>
<proteinExistence type="inferred from homology"/>
<protein>
    <recommendedName>
        <fullName evidence="2">Uncharacterized protein ycf20</fullName>
    </recommendedName>
</protein>
<feature type="transmembrane region" description="Helical" evidence="3">
    <location>
        <begin position="21"/>
        <end position="40"/>
    </location>
</feature>
<evidence type="ECO:0000256" key="2">
    <source>
        <dbReference type="ARBA" id="ARBA00021534"/>
    </source>
</evidence>
<geneLocation type="plastid" evidence="4"/>
<accession>A0A4D6WP65</accession>
<dbReference type="AlphaFoldDB" id="A0A4D6WP65"/>
<dbReference type="InterPro" id="IPR007572">
    <property type="entry name" value="Uncharacterised_Ycf20"/>
</dbReference>
<reference evidence="4" key="1">
    <citation type="journal article" date="2019" name="Mol. Phylogenet. Evol.">
        <title>Morphological evolution and classification of the red algal order Ceramiales inferred using plastid phylogenomics.</title>
        <authorList>
            <person name="Diaz-Tapia P."/>
            <person name="Pasella M.M."/>
            <person name="Verbruggen H."/>
            <person name="Maggs C.A."/>
        </authorList>
    </citation>
    <scope>NUCLEOTIDE SEQUENCE</scope>
    <source>
        <strain evidence="4">PD2933</strain>
    </source>
</reference>
<keyword evidence="3" id="KW-0812">Transmembrane</keyword>
<feature type="transmembrane region" description="Helical" evidence="3">
    <location>
        <begin position="75"/>
        <end position="93"/>
    </location>
</feature>
<dbReference type="PANTHER" id="PTHR33787:SF4">
    <property type="entry name" value="YCF20-LIKE PROTEIN"/>
    <property type="match status" value="1"/>
</dbReference>
<gene>
    <name evidence="4" type="primary">ycf20</name>
</gene>
<evidence type="ECO:0000256" key="1">
    <source>
        <dbReference type="ARBA" id="ARBA00009846"/>
    </source>
</evidence>
<keyword evidence="3" id="KW-1133">Transmembrane helix</keyword>
<reference evidence="4" key="2">
    <citation type="submission" date="2019-04" db="EMBL/GenBank/DDBJ databases">
        <authorList>
            <person name="Pasella M."/>
        </authorList>
    </citation>
    <scope>NUCLEOTIDE SEQUENCE</scope>
    <source>
        <strain evidence="4">PD2933</strain>
    </source>
</reference>
<dbReference type="PANTHER" id="PTHR33787">
    <property type="match status" value="1"/>
</dbReference>
<dbReference type="Pfam" id="PF04483">
    <property type="entry name" value="DUF565"/>
    <property type="match status" value="1"/>
</dbReference>
<sequence>MNIIQFFFNTVLEYNFYSFSLHMINFMLGFFISSILSTAPANTGDWGIIGASVIVTLNEIASQLLYKNYLLLKRNIIIIFINDIKIGIIYGLFVDAFKLGS</sequence>
<feature type="transmembrane region" description="Helical" evidence="3">
    <location>
        <begin position="46"/>
        <end position="66"/>
    </location>
</feature>
<evidence type="ECO:0000313" key="4">
    <source>
        <dbReference type="EMBL" id="QCI04298.1"/>
    </source>
</evidence>
<name>A0A4D6WP65_9FLOR</name>
<evidence type="ECO:0000256" key="3">
    <source>
        <dbReference type="SAM" id="Phobius"/>
    </source>
</evidence>
<keyword evidence="4" id="KW-0934">Plastid</keyword>
<dbReference type="EMBL" id="MK814609">
    <property type="protein sequence ID" value="QCI04298.1"/>
    <property type="molecule type" value="Genomic_DNA"/>
</dbReference>
<comment type="similarity">
    <text evidence="1">Belongs to the ycf20 family.</text>
</comment>
<keyword evidence="3" id="KW-0472">Membrane</keyword>